<sequence>MLAERVRGERRRLGTSAGMRSGCTGSFSARAPF</sequence>
<gene>
    <name evidence="2" type="ORF">QO001_001700</name>
</gene>
<protein>
    <submittedName>
        <fullName evidence="2">Uncharacterized protein</fullName>
    </submittedName>
</protein>
<comment type="caution">
    <text evidence="2">The sequence shown here is derived from an EMBL/GenBank/DDBJ whole genome shotgun (WGS) entry which is preliminary data.</text>
</comment>
<dbReference type="EMBL" id="JAUSWL010000002">
    <property type="protein sequence ID" value="MDQ0542782.1"/>
    <property type="molecule type" value="Genomic_DNA"/>
</dbReference>
<accession>A0AAJ1TKU6</accession>
<dbReference type="AlphaFoldDB" id="A0AAJ1TKU6"/>
<name>A0AAJ1TKU6_9HYPH</name>
<organism evidence="2 3">
    <name type="scientific">Methylobacterium brachiatum</name>
    <dbReference type="NCBI Taxonomy" id="269660"/>
    <lineage>
        <taxon>Bacteria</taxon>
        <taxon>Pseudomonadati</taxon>
        <taxon>Pseudomonadota</taxon>
        <taxon>Alphaproteobacteria</taxon>
        <taxon>Hyphomicrobiales</taxon>
        <taxon>Methylobacteriaceae</taxon>
        <taxon>Methylobacterium</taxon>
    </lineage>
</organism>
<dbReference type="Proteomes" id="UP001223420">
    <property type="component" value="Unassembled WGS sequence"/>
</dbReference>
<feature type="region of interest" description="Disordered" evidence="1">
    <location>
        <begin position="1"/>
        <end position="33"/>
    </location>
</feature>
<evidence type="ECO:0000256" key="1">
    <source>
        <dbReference type="SAM" id="MobiDB-lite"/>
    </source>
</evidence>
<proteinExistence type="predicted"/>
<evidence type="ECO:0000313" key="3">
    <source>
        <dbReference type="Proteomes" id="UP001223420"/>
    </source>
</evidence>
<reference evidence="2" key="1">
    <citation type="submission" date="2023-07" db="EMBL/GenBank/DDBJ databases">
        <title>Genomic Encyclopedia of Type Strains, Phase IV (KMG-IV): sequencing the most valuable type-strain genomes for metagenomic binning, comparative biology and taxonomic classification.</title>
        <authorList>
            <person name="Goeker M."/>
        </authorList>
    </citation>
    <scope>NUCLEOTIDE SEQUENCE</scope>
    <source>
        <strain evidence="2">DSM 19569</strain>
    </source>
</reference>
<evidence type="ECO:0000313" key="2">
    <source>
        <dbReference type="EMBL" id="MDQ0542782.1"/>
    </source>
</evidence>